<dbReference type="GeneID" id="84903897"/>
<evidence type="ECO:0000313" key="5">
    <source>
        <dbReference type="Proteomes" id="UP000051927"/>
    </source>
</evidence>
<reference evidence="4 5" key="1">
    <citation type="journal article" date="2015" name="Genome Announc.">
        <title>Expanding the biotechnology potential of lactobacilli through comparative genomics of 213 strains and associated genera.</title>
        <authorList>
            <person name="Sun Z."/>
            <person name="Harris H.M."/>
            <person name="McCann A."/>
            <person name="Guo C."/>
            <person name="Argimon S."/>
            <person name="Zhang W."/>
            <person name="Yang X."/>
            <person name="Jeffery I.B."/>
            <person name="Cooney J.C."/>
            <person name="Kagawa T.F."/>
            <person name="Liu W."/>
            <person name="Song Y."/>
            <person name="Salvetti E."/>
            <person name="Wrobel A."/>
            <person name="Rasinkangas P."/>
            <person name="Parkhill J."/>
            <person name="Rea M.C."/>
            <person name="O'Sullivan O."/>
            <person name="Ritari J."/>
            <person name="Douillard F.P."/>
            <person name="Paul Ross R."/>
            <person name="Yang R."/>
            <person name="Briner A.E."/>
            <person name="Felis G.E."/>
            <person name="de Vos W.M."/>
            <person name="Barrangou R."/>
            <person name="Klaenhammer T.R."/>
            <person name="Caufield P.W."/>
            <person name="Cui Y."/>
            <person name="Zhang H."/>
            <person name="O'Toole P.W."/>
        </authorList>
    </citation>
    <scope>NUCLEOTIDE SEQUENCE [LARGE SCALE GENOMIC DNA]</scope>
    <source>
        <strain evidence="4 5">DSM 7090</strain>
    </source>
</reference>
<dbReference type="EMBL" id="JQCP01000001">
    <property type="protein sequence ID" value="KRO03264.1"/>
    <property type="molecule type" value="Genomic_DNA"/>
</dbReference>
<gene>
    <name evidence="4" type="ORF">IV60_GL000445</name>
</gene>
<keyword evidence="5" id="KW-1185">Reference proteome</keyword>
<keyword evidence="2" id="KW-0012">Acyltransferase</keyword>
<dbReference type="PANTHER" id="PTHR43420">
    <property type="entry name" value="ACETYLTRANSFERASE"/>
    <property type="match status" value="1"/>
</dbReference>
<evidence type="ECO:0000259" key="3">
    <source>
        <dbReference type="PROSITE" id="PS51186"/>
    </source>
</evidence>
<dbReference type="PROSITE" id="PS51186">
    <property type="entry name" value="GNAT"/>
    <property type="match status" value="1"/>
</dbReference>
<dbReference type="Proteomes" id="UP000051927">
    <property type="component" value="Unassembled WGS sequence"/>
</dbReference>
<protein>
    <submittedName>
        <fullName evidence="4">Acetyltransferase, gnat family</fullName>
    </submittedName>
</protein>
<dbReference type="InterPro" id="IPR050680">
    <property type="entry name" value="YpeA/RimI_acetyltransf"/>
</dbReference>
<dbReference type="InterPro" id="IPR000182">
    <property type="entry name" value="GNAT_dom"/>
</dbReference>
<feature type="domain" description="N-acetyltransferase" evidence="3">
    <location>
        <begin position="2"/>
        <end position="175"/>
    </location>
</feature>
<dbReference type="Gene3D" id="3.40.630.30">
    <property type="match status" value="1"/>
</dbReference>
<dbReference type="SUPFAM" id="SSF55729">
    <property type="entry name" value="Acyl-CoA N-acyltransferases (Nat)"/>
    <property type="match status" value="1"/>
</dbReference>
<dbReference type="CDD" id="cd04301">
    <property type="entry name" value="NAT_SF"/>
    <property type="match status" value="1"/>
</dbReference>
<dbReference type="Pfam" id="PF00583">
    <property type="entry name" value="Acetyltransf_1"/>
    <property type="match status" value="1"/>
</dbReference>
<keyword evidence="1" id="KW-0808">Transferase</keyword>
<evidence type="ECO:0000256" key="2">
    <source>
        <dbReference type="ARBA" id="ARBA00023315"/>
    </source>
</evidence>
<dbReference type="InterPro" id="IPR016181">
    <property type="entry name" value="Acyl_CoA_acyltransferase"/>
</dbReference>
<accession>A0ABR5Q236</accession>
<name>A0ABR5Q236_9ACTN</name>
<proteinExistence type="predicted"/>
<evidence type="ECO:0000256" key="1">
    <source>
        <dbReference type="ARBA" id="ARBA00022679"/>
    </source>
</evidence>
<organism evidence="4 5">
    <name type="scientific">Lancefieldella rimae</name>
    <dbReference type="NCBI Taxonomy" id="1383"/>
    <lineage>
        <taxon>Bacteria</taxon>
        <taxon>Bacillati</taxon>
        <taxon>Actinomycetota</taxon>
        <taxon>Coriobacteriia</taxon>
        <taxon>Coriobacteriales</taxon>
        <taxon>Atopobiaceae</taxon>
        <taxon>Lancefieldella</taxon>
    </lineage>
</organism>
<evidence type="ECO:0000313" key="4">
    <source>
        <dbReference type="EMBL" id="KRO03264.1"/>
    </source>
</evidence>
<comment type="caution">
    <text evidence="4">The sequence shown here is derived from an EMBL/GenBank/DDBJ whole genome shotgun (WGS) entry which is preliminary data.</text>
</comment>
<sequence>MEDYLVAKASDFSDVCAFYKTVCERQADDEYGADWHYGIYPAENDLKKSLEKSEIHICKIDGRVVSAVVLEESADPMYRDVNWKIACPDNEVLTIHLFAVHPNFRGRQISGKMMHYMFEYGKKKGFKSVQLDVLKGNVPAEKLYVKNGFCFVEERSVWYEDIGDQVARLYEKSLE</sequence>
<dbReference type="RefSeq" id="WP_003148548.1">
    <property type="nucleotide sequence ID" value="NZ_JQCP01000001.1"/>
</dbReference>